<evidence type="ECO:0000313" key="2">
    <source>
        <dbReference type="EMBL" id="KUJ93282.1"/>
    </source>
</evidence>
<evidence type="ECO:0000313" key="4">
    <source>
        <dbReference type="Proteomes" id="UP000054015"/>
    </source>
</evidence>
<evidence type="ECO:0000313" key="5">
    <source>
        <dbReference type="Proteomes" id="UP000054307"/>
    </source>
</evidence>
<dbReference type="CDD" id="cd00090">
    <property type="entry name" value="HTH_ARSR"/>
    <property type="match status" value="1"/>
</dbReference>
<dbReference type="Pfam" id="PF01022">
    <property type="entry name" value="HTH_5"/>
    <property type="match status" value="1"/>
</dbReference>
<name>A0A101E281_ARCFL</name>
<evidence type="ECO:0000259" key="1">
    <source>
        <dbReference type="Pfam" id="PF01022"/>
    </source>
</evidence>
<dbReference type="Proteomes" id="UP000054307">
    <property type="component" value="Unassembled WGS sequence"/>
</dbReference>
<dbReference type="AlphaFoldDB" id="A0A101E281"/>
<proteinExistence type="predicted"/>
<dbReference type="Proteomes" id="UP000054015">
    <property type="component" value="Unassembled WGS sequence"/>
</dbReference>
<feature type="domain" description="HTH arsR-type" evidence="1">
    <location>
        <begin position="33"/>
        <end position="77"/>
    </location>
</feature>
<dbReference type="GO" id="GO:0003700">
    <property type="term" value="F:DNA-binding transcription factor activity"/>
    <property type="evidence" value="ECO:0007669"/>
    <property type="project" value="InterPro"/>
</dbReference>
<sequence>VQASSRESYVVREEVVGLKGKCKYNLGYHRRKGVSDILYSLSDGPKKFSQLMFDTKLNPSILDRHLKVLLKVGLVIKEDKHYKLTESGTKVVETIDDLLELFKKSLG</sequence>
<dbReference type="InterPro" id="IPR036388">
    <property type="entry name" value="WH-like_DNA-bd_sf"/>
</dbReference>
<dbReference type="EMBL" id="LGEQ01000028">
    <property type="protein sequence ID" value="KUJ93282.1"/>
    <property type="molecule type" value="Genomic_DNA"/>
</dbReference>
<dbReference type="InterPro" id="IPR036390">
    <property type="entry name" value="WH_DNA-bd_sf"/>
</dbReference>
<dbReference type="EMBL" id="LGEX01000015">
    <property type="protein sequence ID" value="KUK07005.1"/>
    <property type="molecule type" value="Genomic_DNA"/>
</dbReference>
<dbReference type="Gene3D" id="1.10.10.10">
    <property type="entry name" value="Winged helix-like DNA-binding domain superfamily/Winged helix DNA-binding domain"/>
    <property type="match status" value="1"/>
</dbReference>
<comment type="caution">
    <text evidence="3">The sequence shown here is derived from an EMBL/GenBank/DDBJ whole genome shotgun (WGS) entry which is preliminary data.</text>
</comment>
<organism evidence="3 4">
    <name type="scientific">Archaeoglobus fulgidus</name>
    <dbReference type="NCBI Taxonomy" id="2234"/>
    <lineage>
        <taxon>Archaea</taxon>
        <taxon>Methanobacteriati</taxon>
        <taxon>Methanobacteriota</taxon>
        <taxon>Archaeoglobi</taxon>
        <taxon>Archaeoglobales</taxon>
        <taxon>Archaeoglobaceae</taxon>
        <taxon>Archaeoglobus</taxon>
    </lineage>
</organism>
<reference evidence="3" key="1">
    <citation type="journal article" date="2015" name="MBio">
        <title>Genome-resolved metagenomic analysis reveals roles for candidate phyla and other microbial community members in biogeochemical transformations in oil reservoirs.</title>
        <authorList>
            <person name="Hu P."/>
            <person name="Tom L."/>
            <person name="Singh A."/>
            <person name="Thomas B.C."/>
            <person name="Baker B.J."/>
            <person name="Piceno Y.M."/>
            <person name="Andersen G.L."/>
            <person name="Banfield J.F."/>
        </authorList>
    </citation>
    <scope>NUCLEOTIDE SEQUENCE [LARGE SCALE GENOMIC DNA]</scope>
    <source>
        <strain evidence="3">49_2300</strain>
        <strain evidence="2">49_95</strain>
    </source>
</reference>
<protein>
    <recommendedName>
        <fullName evidence="1">HTH arsR-type domain-containing protein</fullName>
    </recommendedName>
</protein>
<reference evidence="4 5" key="2">
    <citation type="journal article" date="2015" name="MBio">
        <title>Genome-Resolved Metagenomic Analysis Reveals Roles for Candidate Phyla and Other Microbial Community Members in Biogeochemical Transformations in Oil Reservoirs.</title>
        <authorList>
            <person name="Hu P."/>
            <person name="Tom L."/>
            <person name="Singh A."/>
            <person name="Thomas B.C."/>
            <person name="Baker B.J."/>
            <person name="Piceno Y.M."/>
            <person name="Andersen G.L."/>
            <person name="Banfield J.F."/>
        </authorList>
    </citation>
    <scope>NUCLEOTIDE SEQUENCE [LARGE SCALE GENOMIC DNA]</scope>
</reference>
<feature type="non-terminal residue" evidence="3">
    <location>
        <position position="1"/>
    </location>
</feature>
<dbReference type="InterPro" id="IPR011991">
    <property type="entry name" value="ArsR-like_HTH"/>
</dbReference>
<dbReference type="SUPFAM" id="SSF46785">
    <property type="entry name" value="Winged helix' DNA-binding domain"/>
    <property type="match status" value="1"/>
</dbReference>
<evidence type="ECO:0000313" key="3">
    <source>
        <dbReference type="EMBL" id="KUK07005.1"/>
    </source>
</evidence>
<dbReference type="PATRIC" id="fig|2234.6.peg.1"/>
<dbReference type="InterPro" id="IPR001845">
    <property type="entry name" value="HTH_ArsR_DNA-bd_dom"/>
</dbReference>
<accession>A0A101E281</accession>
<gene>
    <name evidence="2" type="ORF">XD40_1489</name>
    <name evidence="3" type="ORF">XD48_0794</name>
</gene>